<dbReference type="AlphaFoldDB" id="A0A7X8XZD8"/>
<dbReference type="Proteomes" id="UP000585050">
    <property type="component" value="Unassembled WGS sequence"/>
</dbReference>
<name>A0A7X8XZD8_9BACT</name>
<keyword evidence="3" id="KW-1185">Reference proteome</keyword>
<keyword evidence="1" id="KW-0472">Membrane</keyword>
<evidence type="ECO:0000313" key="3">
    <source>
        <dbReference type="Proteomes" id="UP000585050"/>
    </source>
</evidence>
<organism evidence="2 3">
    <name type="scientific">Flammeovirga agarivorans</name>
    <dbReference type="NCBI Taxonomy" id="2726742"/>
    <lineage>
        <taxon>Bacteria</taxon>
        <taxon>Pseudomonadati</taxon>
        <taxon>Bacteroidota</taxon>
        <taxon>Cytophagia</taxon>
        <taxon>Cytophagales</taxon>
        <taxon>Flammeovirgaceae</taxon>
        <taxon>Flammeovirga</taxon>
    </lineage>
</organism>
<gene>
    <name evidence="2" type="ORF">HGP29_27350</name>
</gene>
<evidence type="ECO:0000313" key="2">
    <source>
        <dbReference type="EMBL" id="NLR94953.1"/>
    </source>
</evidence>
<dbReference type="EMBL" id="JABAIL010000016">
    <property type="protein sequence ID" value="NLR94953.1"/>
    <property type="molecule type" value="Genomic_DNA"/>
</dbReference>
<reference evidence="2 3" key="1">
    <citation type="submission" date="2020-04" db="EMBL/GenBank/DDBJ databases">
        <title>Flammeovirga sp. SR4, a novel species isolated from seawater.</title>
        <authorList>
            <person name="Wang X."/>
        </authorList>
    </citation>
    <scope>NUCLEOTIDE SEQUENCE [LARGE SCALE GENOMIC DNA]</scope>
    <source>
        <strain evidence="2 3">SR4</strain>
    </source>
</reference>
<keyword evidence="1" id="KW-0812">Transmembrane</keyword>
<proteinExistence type="predicted"/>
<evidence type="ECO:0000256" key="1">
    <source>
        <dbReference type="SAM" id="Phobius"/>
    </source>
</evidence>
<accession>A0A7X8XZD8</accession>
<protein>
    <submittedName>
        <fullName evidence="2">Uncharacterized protein</fullName>
    </submittedName>
</protein>
<keyword evidence="1" id="KW-1133">Transmembrane helix</keyword>
<comment type="caution">
    <text evidence="2">The sequence shown here is derived from an EMBL/GenBank/DDBJ whole genome shotgun (WGS) entry which is preliminary data.</text>
</comment>
<dbReference type="RefSeq" id="WP_168885662.1">
    <property type="nucleotide sequence ID" value="NZ_JABAIL010000016.1"/>
</dbReference>
<feature type="transmembrane region" description="Helical" evidence="1">
    <location>
        <begin position="41"/>
        <end position="60"/>
    </location>
</feature>
<sequence length="85" mass="9252">MLLCTLLLFVVGVSTFASDLKDSVSSSMTGVSDELFNQILALSPWTVAVMVLIYGLNYLFKHTVGKGKSIPSVILLYAKGFFSKE</sequence>